<organism evidence="1">
    <name type="scientific">Serratia marcescens</name>
    <dbReference type="NCBI Taxonomy" id="615"/>
    <lineage>
        <taxon>Bacteria</taxon>
        <taxon>Pseudomonadati</taxon>
        <taxon>Pseudomonadota</taxon>
        <taxon>Gammaproteobacteria</taxon>
        <taxon>Enterobacterales</taxon>
        <taxon>Yersiniaceae</taxon>
        <taxon>Serratia</taxon>
    </lineage>
</organism>
<protein>
    <submittedName>
        <fullName evidence="1">ADP-ribose pyrophosphatase</fullName>
    </submittedName>
</protein>
<reference evidence="1" key="1">
    <citation type="submission" date="2019-03" db="EMBL/GenBank/DDBJ databases">
        <title>Serratia marcescens strain N2 draft genome.</title>
        <authorList>
            <person name="Yassin A."/>
            <person name="El-Kenawy N."/>
            <person name="Youssef N.H."/>
        </authorList>
    </citation>
    <scope>NUCLEOTIDE SEQUENCE [LARGE SCALE GENOMIC DNA]</scope>
    <source>
        <strain evidence="1">N2</strain>
    </source>
</reference>
<dbReference type="EMBL" id="SPSG01001051">
    <property type="protein sequence ID" value="TFV18644.1"/>
    <property type="molecule type" value="Genomic_DNA"/>
</dbReference>
<sequence length="25" mass="2567">MNVVTGVGVIIVNPQGEILLGKRCG</sequence>
<evidence type="ECO:0000313" key="1">
    <source>
        <dbReference type="EMBL" id="TFV18644.1"/>
    </source>
</evidence>
<feature type="non-terminal residue" evidence="1">
    <location>
        <position position="25"/>
    </location>
</feature>
<comment type="caution">
    <text evidence="1">The sequence shown here is derived from an EMBL/GenBank/DDBJ whole genome shotgun (WGS) entry which is preliminary data.</text>
</comment>
<proteinExistence type="predicted"/>
<gene>
    <name evidence="1" type="ORF">E0L31_08375</name>
</gene>
<accession>A0A9X8VJF6</accession>
<name>A0A9X8VJF6_SERMA</name>
<dbReference type="AlphaFoldDB" id="A0A9X8VJF6"/>